<evidence type="ECO:0000256" key="2">
    <source>
        <dbReference type="ARBA" id="ARBA00022603"/>
    </source>
</evidence>
<evidence type="ECO:0000256" key="5">
    <source>
        <dbReference type="ARBA" id="ARBA00022747"/>
    </source>
</evidence>
<dbReference type="EMBL" id="QXWK01000044">
    <property type="protein sequence ID" value="NBH62937.1"/>
    <property type="molecule type" value="Genomic_DNA"/>
</dbReference>
<evidence type="ECO:0000313" key="8">
    <source>
        <dbReference type="Proteomes" id="UP000446866"/>
    </source>
</evidence>
<dbReference type="GO" id="GO:0003677">
    <property type="term" value="F:DNA binding"/>
    <property type="evidence" value="ECO:0007669"/>
    <property type="project" value="InterPro"/>
</dbReference>
<keyword evidence="5" id="KW-0680">Restriction system</keyword>
<dbReference type="AlphaFoldDB" id="A0A845QQD7"/>
<evidence type="ECO:0000259" key="6">
    <source>
        <dbReference type="Pfam" id="PF01555"/>
    </source>
</evidence>
<evidence type="ECO:0000256" key="1">
    <source>
        <dbReference type="ARBA" id="ARBA00006594"/>
    </source>
</evidence>
<organism evidence="7 8">
    <name type="scientific">Anaerotruncus colihominis</name>
    <dbReference type="NCBI Taxonomy" id="169435"/>
    <lineage>
        <taxon>Bacteria</taxon>
        <taxon>Bacillati</taxon>
        <taxon>Bacillota</taxon>
        <taxon>Clostridia</taxon>
        <taxon>Eubacteriales</taxon>
        <taxon>Oscillospiraceae</taxon>
        <taxon>Anaerotruncus</taxon>
    </lineage>
</organism>
<evidence type="ECO:0000313" key="7">
    <source>
        <dbReference type="EMBL" id="NBH62937.1"/>
    </source>
</evidence>
<sequence length="451" mass="51786">MSLIKEFTKIIAEGEKAYQKAEDKPLVLTEEVCGSHSDMESLICCGDNMTVMKSLLLQKEMAGKVQMIYIDPPFYSKSNYDAVIKAGDENIKYHAYDDKWEQGISAYLKMLTARLYLMRDLLADTGLLWLHLDWHVVHYAKILMDEIFGEKNFVNEIIWNYKSGGTSKKHFSRKHDTILVYAKSRRYQFYPLQEKSYNRGYKPYRFKGVREYEDDLGWYTMVNMKDVWNIDMVGRTSKERTGYATQKPEQLIQRMIESCTREGDLCADFFCGSGTLPSVAEKMGRRFIGCDLGSLACESTIHRLIEQEASFQVYRLAGNASAKGSNMAVQLNLKREFLPDDKVRQCISLISLKERKLSGVVEDKARANLEKILAEDSLQMVDSWSVDFAYNPDDGVHRPQAVFVREKGRLETTCEQITALGSHISVKVVDILGNTTFERFLYEGNSKRKTD</sequence>
<keyword evidence="4" id="KW-0949">S-adenosyl-L-methionine</keyword>
<gene>
    <name evidence="7" type="ORF">D0435_14945</name>
</gene>
<dbReference type="Gene3D" id="3.40.50.150">
    <property type="entry name" value="Vaccinia Virus protein VP39"/>
    <property type="match status" value="1"/>
</dbReference>
<dbReference type="SUPFAM" id="SSF53335">
    <property type="entry name" value="S-adenosyl-L-methionine-dependent methyltransferases"/>
    <property type="match status" value="1"/>
</dbReference>
<dbReference type="InterPro" id="IPR029063">
    <property type="entry name" value="SAM-dependent_MTases_sf"/>
</dbReference>
<reference evidence="7 8" key="1">
    <citation type="submission" date="2018-08" db="EMBL/GenBank/DDBJ databases">
        <title>Murine metabolic-syndrome-specific gut microbial biobank.</title>
        <authorList>
            <person name="Liu C."/>
        </authorList>
    </citation>
    <scope>NUCLEOTIDE SEQUENCE [LARGE SCALE GENOMIC DNA]</scope>
    <source>
        <strain evidence="7 8">28</strain>
    </source>
</reference>
<dbReference type="PRINTS" id="PR00506">
    <property type="entry name" value="D21N6MTFRASE"/>
</dbReference>
<dbReference type="Pfam" id="PF01555">
    <property type="entry name" value="N6_N4_Mtase"/>
    <property type="match status" value="1"/>
</dbReference>
<feature type="domain" description="DNA methylase N-4/N-6" evidence="6">
    <location>
        <begin position="65"/>
        <end position="298"/>
    </location>
</feature>
<proteinExistence type="inferred from homology"/>
<comment type="similarity">
    <text evidence="1">Belongs to the N(4)/N(6)-methyltransferase family.</text>
</comment>
<keyword evidence="3 7" id="KW-0808">Transferase</keyword>
<protein>
    <submittedName>
        <fullName evidence="7">Site-specific DNA-methyltransferase</fullName>
    </submittedName>
</protein>
<evidence type="ECO:0000256" key="4">
    <source>
        <dbReference type="ARBA" id="ARBA00022691"/>
    </source>
</evidence>
<dbReference type="GO" id="GO:0009307">
    <property type="term" value="P:DNA restriction-modification system"/>
    <property type="evidence" value="ECO:0007669"/>
    <property type="project" value="UniProtKB-KW"/>
</dbReference>
<dbReference type="RefSeq" id="WP_160203218.1">
    <property type="nucleotide sequence ID" value="NZ_QXWK01000044.1"/>
</dbReference>
<dbReference type="PROSITE" id="PS00092">
    <property type="entry name" value="N6_MTASE"/>
    <property type="match status" value="1"/>
</dbReference>
<name>A0A845QQD7_9FIRM</name>
<dbReference type="Proteomes" id="UP000446866">
    <property type="component" value="Unassembled WGS sequence"/>
</dbReference>
<dbReference type="InterPro" id="IPR002941">
    <property type="entry name" value="DNA_methylase_N4/N6"/>
</dbReference>
<dbReference type="InterPro" id="IPR002295">
    <property type="entry name" value="N4/N6-MTase_EcoPI_Mod-like"/>
</dbReference>
<dbReference type="InterPro" id="IPR002052">
    <property type="entry name" value="DNA_methylase_N6_adenine_CS"/>
</dbReference>
<evidence type="ECO:0000256" key="3">
    <source>
        <dbReference type="ARBA" id="ARBA00022679"/>
    </source>
</evidence>
<keyword evidence="8" id="KW-1185">Reference proteome</keyword>
<keyword evidence="2 7" id="KW-0489">Methyltransferase</keyword>
<accession>A0A845QQD7</accession>
<dbReference type="GO" id="GO:0032259">
    <property type="term" value="P:methylation"/>
    <property type="evidence" value="ECO:0007669"/>
    <property type="project" value="UniProtKB-KW"/>
</dbReference>
<comment type="caution">
    <text evidence="7">The sequence shown here is derived from an EMBL/GenBank/DDBJ whole genome shotgun (WGS) entry which is preliminary data.</text>
</comment>
<dbReference type="GO" id="GO:0008170">
    <property type="term" value="F:N-methyltransferase activity"/>
    <property type="evidence" value="ECO:0007669"/>
    <property type="project" value="InterPro"/>
</dbReference>